<reference evidence="6" key="1">
    <citation type="submission" date="2016-09" db="EMBL/GenBank/DDBJ databases">
        <authorList>
            <person name="Gulvik C.A."/>
        </authorList>
    </citation>
    <scope>NUCLEOTIDE SEQUENCE [LARGE SCALE GENOMIC DNA]</scope>
    <source>
        <strain evidence="6">LMG 26676</strain>
    </source>
</reference>
<organism evidence="5 6">
    <name type="scientific">Enterococcus ureilyticus</name>
    <dbReference type="NCBI Taxonomy" id="1131292"/>
    <lineage>
        <taxon>Bacteria</taxon>
        <taxon>Bacillati</taxon>
        <taxon>Bacillota</taxon>
        <taxon>Bacilli</taxon>
        <taxon>Lactobacillales</taxon>
        <taxon>Enterococcaceae</taxon>
        <taxon>Enterococcus</taxon>
    </lineage>
</organism>
<feature type="signal peptide" evidence="4">
    <location>
        <begin position="1"/>
        <end position="22"/>
    </location>
</feature>
<dbReference type="InterPro" id="IPR029021">
    <property type="entry name" value="Prot-tyrosine_phosphatase-like"/>
</dbReference>
<keyword evidence="4" id="KW-0732">Signal</keyword>
<evidence type="ECO:0000256" key="1">
    <source>
        <dbReference type="ARBA" id="ARBA00009580"/>
    </source>
</evidence>
<dbReference type="GO" id="GO:0004721">
    <property type="term" value="F:phosphoprotein phosphatase activity"/>
    <property type="evidence" value="ECO:0007669"/>
    <property type="project" value="InterPro"/>
</dbReference>
<feature type="region of interest" description="Disordered" evidence="2">
    <location>
        <begin position="74"/>
        <end position="96"/>
    </location>
</feature>
<feature type="transmembrane region" description="Helical" evidence="3">
    <location>
        <begin position="496"/>
        <end position="515"/>
    </location>
</feature>
<comment type="similarity">
    <text evidence="1">Belongs to the protein-tyrosine phosphatase family.</text>
</comment>
<name>A0A1E5HC64_9ENTE</name>
<dbReference type="PANTHER" id="PTHR31126:SF1">
    <property type="entry name" value="TYROSINE SPECIFIC PROTEIN PHOSPHATASES DOMAIN-CONTAINING PROTEIN"/>
    <property type="match status" value="1"/>
</dbReference>
<feature type="chain" id="PRO_5009178416" description="Tyrosine specific protein phosphatases domain-containing protein" evidence="4">
    <location>
        <begin position="23"/>
        <end position="520"/>
    </location>
</feature>
<evidence type="ECO:0008006" key="7">
    <source>
        <dbReference type="Google" id="ProtNLM"/>
    </source>
</evidence>
<dbReference type="PANTHER" id="PTHR31126">
    <property type="entry name" value="TYROSINE-PROTEIN PHOSPHATASE"/>
    <property type="match status" value="1"/>
</dbReference>
<dbReference type="Gene3D" id="3.90.190.10">
    <property type="entry name" value="Protein tyrosine phosphatase superfamily"/>
    <property type="match status" value="1"/>
</dbReference>
<dbReference type="InterPro" id="IPR026893">
    <property type="entry name" value="Tyr/Ser_Pase_IphP-type"/>
</dbReference>
<dbReference type="SUPFAM" id="SSF52799">
    <property type="entry name" value="(Phosphotyrosine protein) phosphatases II"/>
    <property type="match status" value="1"/>
</dbReference>
<keyword evidence="3" id="KW-0472">Membrane</keyword>
<dbReference type="AlphaFoldDB" id="A0A1E5HC64"/>
<dbReference type="OrthoDB" id="2317858at2"/>
<dbReference type="STRING" id="1131292.BCR24_15125"/>
<dbReference type="EMBL" id="MIKC01000014">
    <property type="protein sequence ID" value="OEG22537.1"/>
    <property type="molecule type" value="Genomic_DNA"/>
</dbReference>
<accession>A0A1E5HC64</accession>
<evidence type="ECO:0000256" key="4">
    <source>
        <dbReference type="SAM" id="SignalP"/>
    </source>
</evidence>
<sequence>MKKTLFFLALVSSFLYSKDALAHEEVSDSNLIINSEKLESTPSIVEEGHFNYNESIKTIDSTFGNLQKKNKKLNNEEPLEEHSTIPDSEDIDNIPNKSEEQGFEKIQNENTNFQANDFQNNDLISKLPPDLQKINSQNNKLDLVPEKTMITSVKKNSSAERDDTSYERDQNYLSKDIKKTWNTRDIGAYVTQDGYSIASRKVFRSDNLSKLSEEDILYLENFNVRTVIDFRTPGQVKKAPDVQLNNATIHHYSVLGKKALAYGQGDSYFYTSGQLQFGEAAIESYKRFFSDLLSLKTNESLLYHCTAGKDRTGIATVLLLTALGVDKQTIYSDYLLTNFYYQNTYRSNKELVKKAWLDKYYDDIENAYGSLENYIRVALEIDDYTVNELKKLLLTDYRTTSNEVLILEDKIQLEVRPLIFLQDQLSTTELQTQTIPYENQNLMIDFVKDSCSVKENKLVPDRYVGLGNLQNINTINKKEIGTPHHLPKTAVVENRGLAFLGSILLILTGIFFISLKKSSQ</sequence>
<keyword evidence="6" id="KW-1185">Reference proteome</keyword>
<evidence type="ECO:0000256" key="3">
    <source>
        <dbReference type="SAM" id="Phobius"/>
    </source>
</evidence>
<keyword evidence="3" id="KW-1133">Transmembrane helix</keyword>
<keyword evidence="3" id="KW-0812">Transmembrane</keyword>
<gene>
    <name evidence="5" type="ORF">BCR24_15125</name>
</gene>
<proteinExistence type="inferred from homology"/>
<dbReference type="Proteomes" id="UP000094469">
    <property type="component" value="Unassembled WGS sequence"/>
</dbReference>
<protein>
    <recommendedName>
        <fullName evidence="7">Tyrosine specific protein phosphatases domain-containing protein</fullName>
    </recommendedName>
</protein>
<evidence type="ECO:0000313" key="5">
    <source>
        <dbReference type="EMBL" id="OEG22537.1"/>
    </source>
</evidence>
<dbReference type="Pfam" id="PF13350">
    <property type="entry name" value="Y_phosphatase3"/>
    <property type="match status" value="1"/>
</dbReference>
<comment type="caution">
    <text evidence="5">The sequence shown here is derived from an EMBL/GenBank/DDBJ whole genome shotgun (WGS) entry which is preliminary data.</text>
</comment>
<evidence type="ECO:0000256" key="2">
    <source>
        <dbReference type="SAM" id="MobiDB-lite"/>
    </source>
</evidence>
<evidence type="ECO:0000313" key="6">
    <source>
        <dbReference type="Proteomes" id="UP000094469"/>
    </source>
</evidence>
<dbReference type="RefSeq" id="WP_069640073.1">
    <property type="nucleotide sequence ID" value="NZ_JAFBEZ010000033.1"/>
</dbReference>